<dbReference type="Proteomes" id="UP000294737">
    <property type="component" value="Unassembled WGS sequence"/>
</dbReference>
<dbReference type="EMBL" id="SNWF01000005">
    <property type="protein sequence ID" value="TDN89654.1"/>
    <property type="molecule type" value="Genomic_DNA"/>
</dbReference>
<sequence length="56" mass="6695">MKYRNHKQRLYARLLGKTNRGRTEEQAWLDIMPVGREFGSKDYELLGLLDIQTNNR</sequence>
<comment type="caution">
    <text evidence="1">The sequence shown here is derived from an EMBL/GenBank/DDBJ whole genome shotgun (WGS) entry which is preliminary data.</text>
</comment>
<protein>
    <submittedName>
        <fullName evidence="1">Uncharacterized protein</fullName>
    </submittedName>
</protein>
<organism evidence="1 2">
    <name type="scientific">Herminiimonas fonticola</name>
    <dbReference type="NCBI Taxonomy" id="303380"/>
    <lineage>
        <taxon>Bacteria</taxon>
        <taxon>Pseudomonadati</taxon>
        <taxon>Pseudomonadota</taxon>
        <taxon>Betaproteobacteria</taxon>
        <taxon>Burkholderiales</taxon>
        <taxon>Oxalobacteraceae</taxon>
        <taxon>Herminiimonas</taxon>
    </lineage>
</organism>
<keyword evidence="2" id="KW-1185">Reference proteome</keyword>
<reference evidence="1 2" key="1">
    <citation type="submission" date="2019-03" db="EMBL/GenBank/DDBJ databases">
        <title>Genomic Encyclopedia of Type Strains, Phase IV (KMG-IV): sequencing the most valuable type-strain genomes for metagenomic binning, comparative biology and taxonomic classification.</title>
        <authorList>
            <person name="Goeker M."/>
        </authorList>
    </citation>
    <scope>NUCLEOTIDE SEQUENCE [LARGE SCALE GENOMIC DNA]</scope>
    <source>
        <strain evidence="1 2">DSM 18555</strain>
    </source>
</reference>
<evidence type="ECO:0000313" key="2">
    <source>
        <dbReference type="Proteomes" id="UP000294737"/>
    </source>
</evidence>
<accession>A0A4R6G7C9</accession>
<proteinExistence type="predicted"/>
<dbReference type="AlphaFoldDB" id="A0A4R6G7C9"/>
<evidence type="ECO:0000313" key="1">
    <source>
        <dbReference type="EMBL" id="TDN89654.1"/>
    </source>
</evidence>
<gene>
    <name evidence="1" type="ORF">EV677_1714</name>
</gene>
<name>A0A4R6G7C9_9BURK</name>